<dbReference type="AlphaFoldDB" id="A0A5B0LWA0"/>
<keyword evidence="2" id="KW-1185">Reference proteome</keyword>
<evidence type="ECO:0000313" key="2">
    <source>
        <dbReference type="Proteomes" id="UP000324748"/>
    </source>
</evidence>
<sequence length="147" mass="15479">MPVPIFTLKIIEPTDTNRIPALVVALDACLCASVSAGRHGIALYCKPEDHSRSALIPVGHRATEVGSSTTTKKPTLREDTGLLLGPVWAVSTVYLGLDPQAGTLVANHDKLAILANPDRGPEASREASLCRVSLAIPGPPIRSRDLG</sequence>
<organism evidence="1 2">
    <name type="scientific">Puccinia graminis f. sp. tritici</name>
    <dbReference type="NCBI Taxonomy" id="56615"/>
    <lineage>
        <taxon>Eukaryota</taxon>
        <taxon>Fungi</taxon>
        <taxon>Dikarya</taxon>
        <taxon>Basidiomycota</taxon>
        <taxon>Pucciniomycotina</taxon>
        <taxon>Pucciniomycetes</taxon>
        <taxon>Pucciniales</taxon>
        <taxon>Pucciniaceae</taxon>
        <taxon>Puccinia</taxon>
    </lineage>
</organism>
<dbReference type="OrthoDB" id="10364896at2759"/>
<comment type="caution">
    <text evidence="1">The sequence shown here is derived from an EMBL/GenBank/DDBJ whole genome shotgun (WGS) entry which is preliminary data.</text>
</comment>
<name>A0A5B0LWA0_PUCGR</name>
<proteinExistence type="predicted"/>
<evidence type="ECO:0000313" key="1">
    <source>
        <dbReference type="EMBL" id="KAA1069187.1"/>
    </source>
</evidence>
<reference evidence="1 2" key="1">
    <citation type="submission" date="2019-05" db="EMBL/GenBank/DDBJ databases">
        <title>Emergence of the Ug99 lineage of the wheat stem rust pathogen through somatic hybridization.</title>
        <authorList>
            <person name="Li F."/>
            <person name="Upadhyaya N.M."/>
            <person name="Sperschneider J."/>
            <person name="Matny O."/>
            <person name="Nguyen-Phuc H."/>
            <person name="Mago R."/>
            <person name="Raley C."/>
            <person name="Miller M.E."/>
            <person name="Silverstein K.A.T."/>
            <person name="Henningsen E."/>
            <person name="Hirsch C.D."/>
            <person name="Visser B."/>
            <person name="Pretorius Z.A."/>
            <person name="Steffenson B.J."/>
            <person name="Schwessinger B."/>
            <person name="Dodds P.N."/>
            <person name="Figueroa M."/>
        </authorList>
    </citation>
    <scope>NUCLEOTIDE SEQUENCE [LARGE SCALE GENOMIC DNA]</scope>
    <source>
        <strain evidence="1">21-0</strain>
    </source>
</reference>
<dbReference type="EMBL" id="VSWC01000183">
    <property type="protein sequence ID" value="KAA1069187.1"/>
    <property type="molecule type" value="Genomic_DNA"/>
</dbReference>
<gene>
    <name evidence="1" type="ORF">PGT21_015660</name>
</gene>
<protein>
    <submittedName>
        <fullName evidence="1">Uncharacterized protein</fullName>
    </submittedName>
</protein>
<accession>A0A5B0LWA0</accession>
<dbReference type="Proteomes" id="UP000324748">
    <property type="component" value="Unassembled WGS sequence"/>
</dbReference>